<evidence type="ECO:0000256" key="1">
    <source>
        <dbReference type="ARBA" id="ARBA00001947"/>
    </source>
</evidence>
<dbReference type="InterPro" id="IPR002933">
    <property type="entry name" value="Peptidase_M20"/>
</dbReference>
<keyword evidence="3" id="KW-0479">Metal-binding</keyword>
<dbReference type="PANTHER" id="PTHR43808:SF8">
    <property type="entry name" value="PEPTIDASE M20 DIMERISATION DOMAIN-CONTAINING PROTEIN"/>
    <property type="match status" value="1"/>
</dbReference>
<evidence type="ECO:0000256" key="5">
    <source>
        <dbReference type="ARBA" id="ARBA00022833"/>
    </source>
</evidence>
<comment type="cofactor">
    <cofactor evidence="1">
        <name>Zn(2+)</name>
        <dbReference type="ChEBI" id="CHEBI:29105"/>
    </cofactor>
</comment>
<dbReference type="Gene3D" id="3.30.70.360">
    <property type="match status" value="1"/>
</dbReference>
<keyword evidence="4" id="KW-0378">Hydrolase</keyword>
<dbReference type="PANTHER" id="PTHR43808">
    <property type="entry name" value="ACETYLORNITHINE DEACETYLASE"/>
    <property type="match status" value="1"/>
</dbReference>
<dbReference type="STRING" id="67285.AQI88_11750"/>
<dbReference type="InterPro" id="IPR001261">
    <property type="entry name" value="ArgE/DapE_CS"/>
</dbReference>
<evidence type="ECO:0000259" key="6">
    <source>
        <dbReference type="Pfam" id="PF07687"/>
    </source>
</evidence>
<reference evidence="7 8" key="1">
    <citation type="submission" date="2015-10" db="EMBL/GenBank/DDBJ databases">
        <title>Draft genome sequence of Streptomyces cellostaticus DSM 40189, type strain for the species Streptomyces cellostaticus.</title>
        <authorList>
            <person name="Ruckert C."/>
            <person name="Winkler A."/>
            <person name="Kalinowski J."/>
            <person name="Kampfer P."/>
            <person name="Glaeser S."/>
        </authorList>
    </citation>
    <scope>NUCLEOTIDE SEQUENCE [LARGE SCALE GENOMIC DNA]</scope>
    <source>
        <strain evidence="7 8">DSM 40189</strain>
    </source>
</reference>
<comment type="similarity">
    <text evidence="2">Belongs to the peptidase M20A family.</text>
</comment>
<dbReference type="AlphaFoldDB" id="A0A101NP38"/>
<dbReference type="CDD" id="cd05675">
    <property type="entry name" value="M20_yscS_like"/>
    <property type="match status" value="1"/>
</dbReference>
<dbReference type="FunFam" id="3.40.630.10:FF:000023">
    <property type="entry name" value="M20/M25/M40 family metallo-hydrolase"/>
    <property type="match status" value="1"/>
</dbReference>
<dbReference type="RefSeq" id="WP_066996297.1">
    <property type="nucleotide sequence ID" value="NZ_BNDU01000006.1"/>
</dbReference>
<comment type="caution">
    <text evidence="7">The sequence shown here is derived from an EMBL/GenBank/DDBJ whole genome shotgun (WGS) entry which is preliminary data.</text>
</comment>
<evidence type="ECO:0000256" key="3">
    <source>
        <dbReference type="ARBA" id="ARBA00022723"/>
    </source>
</evidence>
<dbReference type="PIRSF" id="PIRSF036696">
    <property type="entry name" value="ACY-1"/>
    <property type="match status" value="1"/>
</dbReference>
<keyword evidence="8" id="KW-1185">Reference proteome</keyword>
<feature type="domain" description="Peptidase M20 dimerisation" evidence="6">
    <location>
        <begin position="201"/>
        <end position="329"/>
    </location>
</feature>
<dbReference type="Gene3D" id="3.40.630.10">
    <property type="entry name" value="Zn peptidases"/>
    <property type="match status" value="1"/>
</dbReference>
<sequence length="441" mass="47798">MSETDTAKGVTGEDEVVDLCRELIRFDTSNYGDHSGPGERKAAEYVAEKLAEVGLEPKIFESHPGRASTVARIEGEDPSRPALLIHGHLDVVPANADDWTHHPFSGEVTDGCVWGRGAVDMKDMDAMTLAVVRDRLRSGRRPPRDIVVAFLADEEAGGTYGARHLVDRHPGLFEGVTEAISEVGGFSFTVNEQRRLYLIQTAEKGMHWMKLTVAGTAGHGSMIHRDNAITELSEAVARVGRHTFPVRVTKTTRAFLDELGDALGTELDPEDMESTLARLGGIAKLIGATLSNTANPTQLNAGYKVNVIPGEATAHIDGRFLPGHEEEFLSDLDRLLGPHVRREDVHSDKALETSFDGALVEAMQSALLAEDPTAKAIPYMLSGGTDAKSFDDLGIRGFGFAPLKLPPELDFAGMFHGVDERVPVDGLKFGVRVLDRFIDAS</sequence>
<dbReference type="InterPro" id="IPR050072">
    <property type="entry name" value="Peptidase_M20A"/>
</dbReference>
<evidence type="ECO:0000256" key="4">
    <source>
        <dbReference type="ARBA" id="ARBA00022801"/>
    </source>
</evidence>
<dbReference type="InterPro" id="IPR036264">
    <property type="entry name" value="Bact_exopeptidase_dim_dom"/>
</dbReference>
<dbReference type="Pfam" id="PF01546">
    <property type="entry name" value="Peptidase_M20"/>
    <property type="match status" value="1"/>
</dbReference>
<dbReference type="EMBL" id="LMWL01000018">
    <property type="protein sequence ID" value="KUM96452.1"/>
    <property type="molecule type" value="Genomic_DNA"/>
</dbReference>
<gene>
    <name evidence="7" type="ORF">AQI88_11750</name>
</gene>
<protein>
    <recommendedName>
        <fullName evidence="6">Peptidase M20 dimerisation domain-containing protein</fullName>
    </recommendedName>
</protein>
<dbReference type="OrthoDB" id="7055905at2"/>
<organism evidence="7 8">
    <name type="scientific">Streptomyces cellostaticus</name>
    <dbReference type="NCBI Taxonomy" id="67285"/>
    <lineage>
        <taxon>Bacteria</taxon>
        <taxon>Bacillati</taxon>
        <taxon>Actinomycetota</taxon>
        <taxon>Actinomycetes</taxon>
        <taxon>Kitasatosporales</taxon>
        <taxon>Streptomycetaceae</taxon>
        <taxon>Streptomyces</taxon>
    </lineage>
</organism>
<keyword evidence="5" id="KW-0862">Zinc</keyword>
<proteinExistence type="inferred from homology"/>
<dbReference type="Gene3D" id="1.10.150.900">
    <property type="match status" value="1"/>
</dbReference>
<evidence type="ECO:0000313" key="7">
    <source>
        <dbReference type="EMBL" id="KUM96452.1"/>
    </source>
</evidence>
<name>A0A101NP38_9ACTN</name>
<dbReference type="PROSITE" id="PS00758">
    <property type="entry name" value="ARGE_DAPE_CPG2_1"/>
    <property type="match status" value="1"/>
</dbReference>
<evidence type="ECO:0000313" key="8">
    <source>
        <dbReference type="Proteomes" id="UP000054241"/>
    </source>
</evidence>
<dbReference type="SUPFAM" id="SSF53187">
    <property type="entry name" value="Zn-dependent exopeptidases"/>
    <property type="match status" value="1"/>
</dbReference>
<dbReference type="Proteomes" id="UP000054241">
    <property type="component" value="Unassembled WGS sequence"/>
</dbReference>
<dbReference type="FunFam" id="1.10.150.900:FF:000002">
    <property type="entry name" value="M20/M25/M40 family peptidase"/>
    <property type="match status" value="1"/>
</dbReference>
<dbReference type="InterPro" id="IPR011650">
    <property type="entry name" value="Peptidase_M20_dimer"/>
</dbReference>
<evidence type="ECO:0000256" key="2">
    <source>
        <dbReference type="ARBA" id="ARBA00006247"/>
    </source>
</evidence>
<dbReference type="GO" id="GO:0016787">
    <property type="term" value="F:hydrolase activity"/>
    <property type="evidence" value="ECO:0007669"/>
    <property type="project" value="UniProtKB-KW"/>
</dbReference>
<dbReference type="NCBIfam" id="NF005913">
    <property type="entry name" value="PRK07906.1"/>
    <property type="match status" value="1"/>
</dbReference>
<accession>A0A101NP38</accession>
<dbReference type="Pfam" id="PF07687">
    <property type="entry name" value="M20_dimer"/>
    <property type="match status" value="1"/>
</dbReference>
<dbReference type="SUPFAM" id="SSF55031">
    <property type="entry name" value="Bacterial exopeptidase dimerisation domain"/>
    <property type="match status" value="1"/>
</dbReference>
<dbReference type="GO" id="GO:0046872">
    <property type="term" value="F:metal ion binding"/>
    <property type="evidence" value="ECO:0007669"/>
    <property type="project" value="UniProtKB-KW"/>
</dbReference>